<dbReference type="InterPro" id="IPR022771">
    <property type="entry name" value="WAPL_C"/>
</dbReference>
<dbReference type="PANTHER" id="PTHR22100">
    <property type="entry name" value="WINGS APART-LIKE PROTEIN HOMOLOG"/>
    <property type="match status" value="1"/>
</dbReference>
<gene>
    <name evidence="4" type="ORF">SVIM_LOCUS77589</name>
</gene>
<dbReference type="PANTHER" id="PTHR22100:SF13">
    <property type="entry name" value="WINGS APART-LIKE PROTEIN HOMOLOG"/>
    <property type="match status" value="1"/>
</dbReference>
<evidence type="ECO:0000256" key="1">
    <source>
        <dbReference type="ARBA" id="ARBA00006854"/>
    </source>
</evidence>
<dbReference type="EMBL" id="CAADRP010000335">
    <property type="protein sequence ID" value="VFU26973.1"/>
    <property type="molecule type" value="Genomic_DNA"/>
</dbReference>
<feature type="region of interest" description="Disordered" evidence="2">
    <location>
        <begin position="78"/>
        <end position="111"/>
    </location>
</feature>
<dbReference type="Gene3D" id="1.25.10.10">
    <property type="entry name" value="Leucine-rich Repeat Variant"/>
    <property type="match status" value="1"/>
</dbReference>
<proteinExistence type="inferred from homology"/>
<dbReference type="Pfam" id="PF07814">
    <property type="entry name" value="WAPL"/>
    <property type="match status" value="1"/>
</dbReference>
<evidence type="ECO:0000259" key="3">
    <source>
        <dbReference type="PROSITE" id="PS51271"/>
    </source>
</evidence>
<dbReference type="InterPro" id="IPR039874">
    <property type="entry name" value="WAPL"/>
</dbReference>
<evidence type="ECO:0000256" key="2">
    <source>
        <dbReference type="SAM" id="MobiDB-lite"/>
    </source>
</evidence>
<dbReference type="EMBL" id="CAADRP010000335">
    <property type="protein sequence ID" value="VFU26974.1"/>
    <property type="molecule type" value="Genomic_DNA"/>
</dbReference>
<name>A0A6N2KGY8_SALVM</name>
<feature type="compositionally biased region" description="Basic residues" evidence="2">
    <location>
        <begin position="1"/>
        <end position="11"/>
    </location>
</feature>
<dbReference type="PROSITE" id="PS51271">
    <property type="entry name" value="WAPL"/>
    <property type="match status" value="1"/>
</dbReference>
<protein>
    <recommendedName>
        <fullName evidence="3">WAPL domain-containing protein</fullName>
    </recommendedName>
</protein>
<feature type="region of interest" description="Disordered" evidence="2">
    <location>
        <begin position="1"/>
        <end position="24"/>
    </location>
</feature>
<sequence>MIVRTYGRRSRGGGNLTRTYSDSSDDAVADHNYSFSDSFSLSQETTQSNQDFCSHNFPFSSQDSTSYSLDLDPFNFDDNPIPNGVVPRKSKKPRRSKSKSERNGTGNSNLLTSSTTLMEAQEFGEMMEHVDEVNFALDGLKKGQPLRIKRASLLSLLGICGTQQQRRLLRTEGMAKTIIDAILGLSFDDSSSNLAAAALFYVLTSDMNTF</sequence>
<feature type="domain" description="WAPL" evidence="3">
    <location>
        <begin position="101"/>
        <end position="210"/>
    </location>
</feature>
<evidence type="ECO:0000313" key="4">
    <source>
        <dbReference type="EMBL" id="VFU26973.1"/>
    </source>
</evidence>
<dbReference type="InterPro" id="IPR011989">
    <property type="entry name" value="ARM-like"/>
</dbReference>
<organism evidence="4">
    <name type="scientific">Salix viminalis</name>
    <name type="common">Common osier</name>
    <name type="synonym">Basket willow</name>
    <dbReference type="NCBI Taxonomy" id="40686"/>
    <lineage>
        <taxon>Eukaryota</taxon>
        <taxon>Viridiplantae</taxon>
        <taxon>Streptophyta</taxon>
        <taxon>Embryophyta</taxon>
        <taxon>Tracheophyta</taxon>
        <taxon>Spermatophyta</taxon>
        <taxon>Magnoliopsida</taxon>
        <taxon>eudicotyledons</taxon>
        <taxon>Gunneridae</taxon>
        <taxon>Pentapetalae</taxon>
        <taxon>rosids</taxon>
        <taxon>fabids</taxon>
        <taxon>Malpighiales</taxon>
        <taxon>Salicaceae</taxon>
        <taxon>Saliceae</taxon>
        <taxon>Salix</taxon>
    </lineage>
</organism>
<feature type="compositionally biased region" description="Basic residues" evidence="2">
    <location>
        <begin position="88"/>
        <end position="97"/>
    </location>
</feature>
<accession>A0A6N2KGY8</accession>
<comment type="similarity">
    <text evidence="1">Belongs to the WAPL family.</text>
</comment>
<dbReference type="AlphaFoldDB" id="A0A6N2KGY8"/>
<dbReference type="InterPro" id="IPR012502">
    <property type="entry name" value="WAPL_dom"/>
</dbReference>
<reference evidence="4" key="1">
    <citation type="submission" date="2019-03" db="EMBL/GenBank/DDBJ databases">
        <authorList>
            <person name="Mank J."/>
            <person name="Almeida P."/>
        </authorList>
    </citation>
    <scope>NUCLEOTIDE SEQUENCE</scope>
    <source>
        <strain evidence="4">78183</strain>
    </source>
</reference>